<organism evidence="3 4">
    <name type="scientific">Peptoniphilus lacrimalis</name>
    <dbReference type="NCBI Taxonomy" id="33031"/>
    <lineage>
        <taxon>Bacteria</taxon>
        <taxon>Bacillati</taxon>
        <taxon>Bacillota</taxon>
        <taxon>Tissierellia</taxon>
        <taxon>Tissierellales</taxon>
        <taxon>Peptoniphilaceae</taxon>
        <taxon>Peptoniphilus</taxon>
    </lineage>
</organism>
<accession>A0A379C6L2</accession>
<gene>
    <name evidence="3" type="ORF">NCTC13149_01761</name>
</gene>
<dbReference type="SUPFAM" id="SSF47240">
    <property type="entry name" value="Ferritin-like"/>
    <property type="match status" value="1"/>
</dbReference>
<dbReference type="InterPro" id="IPR052554">
    <property type="entry name" value="2-oxoglutarate_synth_KorC"/>
</dbReference>
<proteinExistence type="predicted"/>
<evidence type="ECO:0000256" key="1">
    <source>
        <dbReference type="ARBA" id="ARBA00023002"/>
    </source>
</evidence>
<keyword evidence="1" id="KW-0560">Oxidoreductase</keyword>
<sequence length="377" mass="43264">MKKRKIIATGLAGTGVMAMGELLAYGSMDEDKNIIWLPNYGKKSPNMAKFCLIYSQSEGENCLETDLSDLIIISGDVSEKLVEKLEKGGNLFINETIIDYIPKRDDINIYKIPATELARKLGYQKTSHMIMLGAFLEVTEALNFGTVVKAFTKVFGYDLKDLLPIYQKAVVTGAGAVRSSSAKEKHIERQSNAEVKTNKYNKEKFEFEELSEDFKDSIDSETFKDDLSIAEHALENEIIMVRFYNKSKEILRGNITSEVFGSLAKQSDEHLLYLKGLIKKLKGQSIYIDEVDKTPIEEEKINWKEFSDEKRIMALSIFEEAIKLKNNSIEFYKKASEKAKKDFAKRLYDELKYWENYQLQQLEGQYQILKEENEESI</sequence>
<dbReference type="Proteomes" id="UP000255517">
    <property type="component" value="Unassembled WGS sequence"/>
</dbReference>
<dbReference type="AlphaFoldDB" id="A0A379C6L2"/>
<reference evidence="3 4" key="1">
    <citation type="submission" date="2018-06" db="EMBL/GenBank/DDBJ databases">
        <authorList>
            <consortium name="Pathogen Informatics"/>
            <person name="Doyle S."/>
        </authorList>
    </citation>
    <scope>NUCLEOTIDE SEQUENCE [LARGE SCALE GENOMIC DNA]</scope>
    <source>
        <strain evidence="3 4">NCTC13149</strain>
    </source>
</reference>
<dbReference type="InterPro" id="IPR012347">
    <property type="entry name" value="Ferritin-like"/>
</dbReference>
<dbReference type="Gene3D" id="3.40.920.10">
    <property type="entry name" value="Pyruvate-ferredoxin oxidoreductase, PFOR, domain III"/>
    <property type="match status" value="1"/>
</dbReference>
<dbReference type="InterPro" id="IPR009078">
    <property type="entry name" value="Ferritin-like_SF"/>
</dbReference>
<dbReference type="Pfam" id="PF01558">
    <property type="entry name" value="POR"/>
    <property type="match status" value="1"/>
</dbReference>
<name>A0A379C6L2_9FIRM</name>
<dbReference type="SUPFAM" id="SSF53323">
    <property type="entry name" value="Pyruvate-ferredoxin oxidoreductase, PFOR, domain III"/>
    <property type="match status" value="1"/>
</dbReference>
<protein>
    <submittedName>
        <fullName evidence="3">2-oxoglutarate ferredoxin oxidoreductase subunit gamma</fullName>
    </submittedName>
</protein>
<dbReference type="RefSeq" id="WP_009344737.1">
    <property type="nucleotide sequence ID" value="NZ_CAMUOS010000010.1"/>
</dbReference>
<dbReference type="STRING" id="1122949.GCA_000378725_00004"/>
<evidence type="ECO:0000313" key="4">
    <source>
        <dbReference type="Proteomes" id="UP000255517"/>
    </source>
</evidence>
<feature type="domain" description="Pyruvate/ketoisovalerate oxidoreductase catalytic" evidence="2">
    <location>
        <begin position="12"/>
        <end position="156"/>
    </location>
</feature>
<dbReference type="GO" id="GO:0016903">
    <property type="term" value="F:oxidoreductase activity, acting on the aldehyde or oxo group of donors"/>
    <property type="evidence" value="ECO:0007669"/>
    <property type="project" value="InterPro"/>
</dbReference>
<dbReference type="InterPro" id="IPR002869">
    <property type="entry name" value="Pyrv_flavodox_OxRed_cen"/>
</dbReference>
<dbReference type="OrthoDB" id="9789125at2"/>
<dbReference type="Gene3D" id="1.20.1260.10">
    <property type="match status" value="1"/>
</dbReference>
<dbReference type="PANTHER" id="PTHR42730">
    <property type="entry name" value="2-OXOGLUTARATE SYNTHASE SUBUNIT KORC"/>
    <property type="match status" value="1"/>
</dbReference>
<dbReference type="EMBL" id="UGSZ01000001">
    <property type="protein sequence ID" value="SUB57900.1"/>
    <property type="molecule type" value="Genomic_DNA"/>
</dbReference>
<dbReference type="InterPro" id="IPR019752">
    <property type="entry name" value="Pyrv/ketoisovalerate_OxRed_cat"/>
</dbReference>
<dbReference type="PANTHER" id="PTHR42730:SF1">
    <property type="entry name" value="2-OXOGLUTARATE SYNTHASE SUBUNIT KORC"/>
    <property type="match status" value="1"/>
</dbReference>
<evidence type="ECO:0000259" key="2">
    <source>
        <dbReference type="Pfam" id="PF01558"/>
    </source>
</evidence>
<evidence type="ECO:0000313" key="3">
    <source>
        <dbReference type="EMBL" id="SUB57900.1"/>
    </source>
</evidence>